<reference evidence="2 3" key="1">
    <citation type="submission" date="2018-04" db="EMBL/GenBank/DDBJ databases">
        <title>Genomic Encyclopedia of Type Strains, Phase IV (KMG-IV): sequencing the most valuable type-strain genomes for metagenomic binning, comparative biology and taxonomic classification.</title>
        <authorList>
            <person name="Goeker M."/>
        </authorList>
    </citation>
    <scope>NUCLEOTIDE SEQUENCE [LARGE SCALE GENOMIC DNA]</scope>
    <source>
        <strain evidence="2 3">DSM 45771</strain>
    </source>
</reference>
<protein>
    <submittedName>
        <fullName evidence="2">Uncharacterized protein</fullName>
    </submittedName>
</protein>
<feature type="region of interest" description="Disordered" evidence="1">
    <location>
        <begin position="84"/>
        <end position="128"/>
    </location>
</feature>
<evidence type="ECO:0000313" key="3">
    <source>
        <dbReference type="Proteomes" id="UP000245639"/>
    </source>
</evidence>
<proteinExistence type="predicted"/>
<dbReference type="AlphaFoldDB" id="A0A2U1FS86"/>
<comment type="caution">
    <text evidence="2">The sequence shown here is derived from an EMBL/GenBank/DDBJ whole genome shotgun (WGS) entry which is preliminary data.</text>
</comment>
<keyword evidence="3" id="KW-1185">Reference proteome</keyword>
<organism evidence="2 3">
    <name type="scientific">Actinomycetospora cinnamomea</name>
    <dbReference type="NCBI Taxonomy" id="663609"/>
    <lineage>
        <taxon>Bacteria</taxon>
        <taxon>Bacillati</taxon>
        <taxon>Actinomycetota</taxon>
        <taxon>Actinomycetes</taxon>
        <taxon>Pseudonocardiales</taxon>
        <taxon>Pseudonocardiaceae</taxon>
        <taxon>Actinomycetospora</taxon>
    </lineage>
</organism>
<gene>
    <name evidence="2" type="ORF">C8D89_101841</name>
</gene>
<accession>A0A2U1FS86</accession>
<evidence type="ECO:0000256" key="1">
    <source>
        <dbReference type="SAM" id="MobiDB-lite"/>
    </source>
</evidence>
<sequence>MSLDGVMLARNRNHRALQPSYRVRGTSTPAAGERVGVEHGPGHRLGVGVPDLPSLRRVAPQADFADEPDELVELAVEDVADEAPESLVDPEPLVAPASGEAFVSEEPADDSAGAFSEEEPLPARASLR</sequence>
<dbReference type="Proteomes" id="UP000245639">
    <property type="component" value="Unassembled WGS sequence"/>
</dbReference>
<dbReference type="EMBL" id="QEKW01000001">
    <property type="protein sequence ID" value="PVZ14972.1"/>
    <property type="molecule type" value="Genomic_DNA"/>
</dbReference>
<feature type="region of interest" description="Disordered" evidence="1">
    <location>
        <begin position="17"/>
        <end position="51"/>
    </location>
</feature>
<name>A0A2U1FS86_9PSEU</name>
<evidence type="ECO:0000313" key="2">
    <source>
        <dbReference type="EMBL" id="PVZ14972.1"/>
    </source>
</evidence>